<reference evidence="4 5" key="1">
    <citation type="submission" date="2015-09" db="EMBL/GenBank/DDBJ databases">
        <authorList>
            <consortium name="Swine Surveillance"/>
        </authorList>
    </citation>
    <scope>NUCLEOTIDE SEQUENCE [LARGE SCALE GENOMIC DNA]</scope>
    <source>
        <strain evidence="4 5">CECT 7688</strain>
    </source>
</reference>
<sequence length="431" mass="47360">MHGSGIRTGTTTSRPDALTENPPTARLLEMTRVLALQGRRPSGVDRVCLAYLRAIVADELPCFGLVRTWLGYILLDRKGMQAVLACLEGEAPWPAPDLLSRLRHGAGDRRQVTDTLVRRHAIARARPRFLKHILRRHLPAGVAYINVDQTQLTDRVLAAVKSVPEARVSVFLHDTIPLDHPHYQTPEAVDKLAAILRRCSAQADQILTNSETSAAGIRKHMAKLGPVPPITVAHLGLEADFFDFVDNAQGLEIAAPYFVCIGTIEPRKNIPFLLTLWEQMARSADPEKMPRLVICGRRGWESQRVLDRLDNTPLRGKFVLEFNELSDSALAATLAGSQGLLFPSRAEGFGLPPLEAAALGIPVVSDNLPVMQEVLADYPIYASVSDVYSWETIVWSLVAADPAAGSTDPDLRKPVCPPTWEAHFNAVLRVT</sequence>
<evidence type="ECO:0000256" key="1">
    <source>
        <dbReference type="ARBA" id="ARBA00022679"/>
    </source>
</evidence>
<organism evidence="4 5">
    <name type="scientific">Shimia marina</name>
    <dbReference type="NCBI Taxonomy" id="321267"/>
    <lineage>
        <taxon>Bacteria</taxon>
        <taxon>Pseudomonadati</taxon>
        <taxon>Pseudomonadota</taxon>
        <taxon>Alphaproteobacteria</taxon>
        <taxon>Rhodobacterales</taxon>
        <taxon>Roseobacteraceae</taxon>
    </lineage>
</organism>
<dbReference type="Proteomes" id="UP000054823">
    <property type="component" value="Unassembled WGS sequence"/>
</dbReference>
<evidence type="ECO:0000259" key="3">
    <source>
        <dbReference type="Pfam" id="PF00534"/>
    </source>
</evidence>
<dbReference type="GO" id="GO:0016757">
    <property type="term" value="F:glycosyltransferase activity"/>
    <property type="evidence" value="ECO:0007669"/>
    <property type="project" value="InterPro"/>
</dbReference>
<evidence type="ECO:0000256" key="2">
    <source>
        <dbReference type="SAM" id="MobiDB-lite"/>
    </source>
</evidence>
<dbReference type="Gene3D" id="3.40.50.2000">
    <property type="entry name" value="Glycogen Phosphorylase B"/>
    <property type="match status" value="1"/>
</dbReference>
<dbReference type="EMBL" id="CYPW01000006">
    <property type="protein sequence ID" value="CUH51576.1"/>
    <property type="molecule type" value="Genomic_DNA"/>
</dbReference>
<dbReference type="CDD" id="cd03809">
    <property type="entry name" value="GT4_MtfB-like"/>
    <property type="match status" value="1"/>
</dbReference>
<protein>
    <submittedName>
        <fullName evidence="4">Glycosyltransferase, family</fullName>
    </submittedName>
</protein>
<dbReference type="SUPFAM" id="SSF53756">
    <property type="entry name" value="UDP-Glycosyltransferase/glycogen phosphorylase"/>
    <property type="match status" value="1"/>
</dbReference>
<dbReference type="AlphaFoldDB" id="A0A0P1FB22"/>
<dbReference type="PANTHER" id="PTHR46401:SF2">
    <property type="entry name" value="GLYCOSYLTRANSFERASE WBBK-RELATED"/>
    <property type="match status" value="1"/>
</dbReference>
<dbReference type="Pfam" id="PF00534">
    <property type="entry name" value="Glycos_transf_1"/>
    <property type="match status" value="1"/>
</dbReference>
<proteinExistence type="predicted"/>
<dbReference type="InterPro" id="IPR001296">
    <property type="entry name" value="Glyco_trans_1"/>
</dbReference>
<keyword evidence="5" id="KW-1185">Reference proteome</keyword>
<evidence type="ECO:0000313" key="5">
    <source>
        <dbReference type="Proteomes" id="UP000054823"/>
    </source>
</evidence>
<evidence type="ECO:0000313" key="4">
    <source>
        <dbReference type="EMBL" id="CUH51576.1"/>
    </source>
</evidence>
<gene>
    <name evidence="4" type="ORF">SHM7688_01013</name>
</gene>
<feature type="compositionally biased region" description="Low complexity" evidence="2">
    <location>
        <begin position="1"/>
        <end position="14"/>
    </location>
</feature>
<feature type="domain" description="Glycosyl transferase family 1" evidence="3">
    <location>
        <begin position="255"/>
        <end position="394"/>
    </location>
</feature>
<dbReference type="PANTHER" id="PTHR46401">
    <property type="entry name" value="GLYCOSYLTRANSFERASE WBBK-RELATED"/>
    <property type="match status" value="1"/>
</dbReference>
<feature type="region of interest" description="Disordered" evidence="2">
    <location>
        <begin position="1"/>
        <end position="22"/>
    </location>
</feature>
<accession>A0A0P1FB22</accession>
<dbReference type="STRING" id="321267.SHM7688_01013"/>
<name>A0A0P1FB22_9RHOB</name>
<keyword evidence="1 4" id="KW-0808">Transferase</keyword>